<dbReference type="InterPro" id="IPR015807">
    <property type="entry name" value="His-tRNA-ligase"/>
</dbReference>
<comment type="subcellular location">
    <subcellularLocation>
        <location evidence="10">Cytoplasm</location>
    </subcellularLocation>
</comment>
<keyword evidence="7 10" id="KW-0648">Protein biosynthesis</keyword>
<evidence type="ECO:0000256" key="4">
    <source>
        <dbReference type="ARBA" id="ARBA00022598"/>
    </source>
</evidence>
<dbReference type="STRING" id="1110502.TMO_0379"/>
<evidence type="ECO:0000313" key="14">
    <source>
        <dbReference type="Proteomes" id="UP000005258"/>
    </source>
</evidence>
<dbReference type="RefSeq" id="WP_014743898.1">
    <property type="nucleotide sequence ID" value="NC_017956.1"/>
</dbReference>
<evidence type="ECO:0000256" key="7">
    <source>
        <dbReference type="ARBA" id="ARBA00022917"/>
    </source>
</evidence>
<sequence>MAKLQPVRGTHDILPDEMPRYRNVFDAVAHVGATYGYGEIATPIFEFTEVFKRTLGDTSDVVTKEMYTFADRGGEGLTLRPEGTAGVARAVISGGLLQQVPLKYFYRGPMFRYERPQKGRMRQFHQIGVELLGVPEPSGDIEVIALGADILDRLGVLGDTMLEINTIGDMESRNAYRTALVAYLEGHIDRLSDDSRERLHRNPLRVLDSKDADDREVVANAPRFDDYLTPHAADFFAAVLAGLDRLGIPYRRNVYLVRGLDYYCHTTFEFVTDRLGAQGTVLAGGRYDGLIGQMGGAETPGVGWAAGVERLSLLAEPPAATIRPVALVPLGPAAEAEAMVLAHRLRKAGVVVDLGYGGNLKKRMKRADRVGAAQAVIFGDDELARGAAQLKSLDDGAQTEVALADLVDRLAARG</sequence>
<dbReference type="GO" id="GO:0004821">
    <property type="term" value="F:histidine-tRNA ligase activity"/>
    <property type="evidence" value="ECO:0007669"/>
    <property type="project" value="UniProtKB-UniRule"/>
</dbReference>
<dbReference type="InterPro" id="IPR004516">
    <property type="entry name" value="HisRS/HisZ"/>
</dbReference>
<evidence type="ECO:0000256" key="8">
    <source>
        <dbReference type="ARBA" id="ARBA00023146"/>
    </source>
</evidence>
<keyword evidence="3 10" id="KW-0963">Cytoplasm</keyword>
<proteinExistence type="inferred from homology"/>
<feature type="binding site" evidence="11">
    <location>
        <begin position="82"/>
        <end position="84"/>
    </location>
    <ligand>
        <name>L-histidine</name>
        <dbReference type="ChEBI" id="CHEBI:57595"/>
    </ligand>
</feature>
<dbReference type="PROSITE" id="PS50862">
    <property type="entry name" value="AA_TRNA_LIGASE_II"/>
    <property type="match status" value="1"/>
</dbReference>
<dbReference type="PANTHER" id="PTHR43707:SF1">
    <property type="entry name" value="HISTIDINE--TRNA LIGASE, MITOCHONDRIAL-RELATED"/>
    <property type="match status" value="1"/>
</dbReference>
<dbReference type="PIRSF" id="PIRSF001549">
    <property type="entry name" value="His-tRNA_synth"/>
    <property type="match status" value="1"/>
</dbReference>
<evidence type="ECO:0000256" key="6">
    <source>
        <dbReference type="ARBA" id="ARBA00022840"/>
    </source>
</evidence>
<dbReference type="GO" id="GO:0006427">
    <property type="term" value="P:histidyl-tRNA aminoacylation"/>
    <property type="evidence" value="ECO:0007669"/>
    <property type="project" value="UniProtKB-UniRule"/>
</dbReference>
<dbReference type="eggNOG" id="COG0124">
    <property type="taxonomic scope" value="Bacteria"/>
</dbReference>
<dbReference type="InterPro" id="IPR006195">
    <property type="entry name" value="aa-tRNA-synth_II"/>
</dbReference>
<dbReference type="InterPro" id="IPR033656">
    <property type="entry name" value="HisRS_anticodon"/>
</dbReference>
<dbReference type="Gene3D" id="3.40.50.800">
    <property type="entry name" value="Anticodon-binding domain"/>
    <property type="match status" value="1"/>
</dbReference>
<comment type="catalytic activity">
    <reaction evidence="9 10">
        <text>tRNA(His) + L-histidine + ATP = L-histidyl-tRNA(His) + AMP + diphosphate + H(+)</text>
        <dbReference type="Rhea" id="RHEA:17313"/>
        <dbReference type="Rhea" id="RHEA-COMP:9665"/>
        <dbReference type="Rhea" id="RHEA-COMP:9689"/>
        <dbReference type="ChEBI" id="CHEBI:15378"/>
        <dbReference type="ChEBI" id="CHEBI:30616"/>
        <dbReference type="ChEBI" id="CHEBI:33019"/>
        <dbReference type="ChEBI" id="CHEBI:57595"/>
        <dbReference type="ChEBI" id="CHEBI:78442"/>
        <dbReference type="ChEBI" id="CHEBI:78527"/>
        <dbReference type="ChEBI" id="CHEBI:456215"/>
        <dbReference type="EC" id="6.1.1.21"/>
    </reaction>
</comment>
<keyword evidence="5 10" id="KW-0547">Nucleotide-binding</keyword>
<comment type="similarity">
    <text evidence="1 10">Belongs to the class-II aminoacyl-tRNA synthetase family.</text>
</comment>
<dbReference type="InterPro" id="IPR045864">
    <property type="entry name" value="aa-tRNA-synth_II/BPL/LPL"/>
</dbReference>
<evidence type="ECO:0000313" key="13">
    <source>
        <dbReference type="EMBL" id="AFK52218.1"/>
    </source>
</evidence>
<feature type="binding site" evidence="11">
    <location>
        <position position="112"/>
    </location>
    <ligand>
        <name>L-histidine</name>
        <dbReference type="ChEBI" id="CHEBI:57595"/>
    </ligand>
</feature>
<dbReference type="CDD" id="cd00859">
    <property type="entry name" value="HisRS_anticodon"/>
    <property type="match status" value="1"/>
</dbReference>
<dbReference type="KEGG" id="tmo:TMO_0379"/>
<dbReference type="PATRIC" id="fig|1110502.3.peg.390"/>
<evidence type="ECO:0000256" key="11">
    <source>
        <dbReference type="PIRSR" id="PIRSR001549-1"/>
    </source>
</evidence>
<comment type="subunit">
    <text evidence="2 10">Homodimer.</text>
</comment>
<dbReference type="AlphaFoldDB" id="I3THI0"/>
<dbReference type="CDD" id="cd00773">
    <property type="entry name" value="HisRS-like_core"/>
    <property type="match status" value="1"/>
</dbReference>
<dbReference type="InterPro" id="IPR041715">
    <property type="entry name" value="HisRS-like_core"/>
</dbReference>
<evidence type="ECO:0000256" key="5">
    <source>
        <dbReference type="ARBA" id="ARBA00022741"/>
    </source>
</evidence>
<feature type="binding site" evidence="11">
    <location>
        <position position="126"/>
    </location>
    <ligand>
        <name>L-histidine</name>
        <dbReference type="ChEBI" id="CHEBI:57595"/>
    </ligand>
</feature>
<keyword evidence="6 10" id="KW-0067">ATP-binding</keyword>
<evidence type="ECO:0000256" key="2">
    <source>
        <dbReference type="ARBA" id="ARBA00011738"/>
    </source>
</evidence>
<dbReference type="Gene3D" id="3.30.930.10">
    <property type="entry name" value="Bira Bifunctional Protein, Domain 2"/>
    <property type="match status" value="1"/>
</dbReference>
<gene>
    <name evidence="10 13" type="primary">hisS</name>
    <name evidence="13" type="ordered locus">TMO_0379</name>
</gene>
<organism evidence="13 14">
    <name type="scientific">Tistrella mobilis (strain KA081020-065)</name>
    <dbReference type="NCBI Taxonomy" id="1110502"/>
    <lineage>
        <taxon>Bacteria</taxon>
        <taxon>Pseudomonadati</taxon>
        <taxon>Pseudomonadota</taxon>
        <taxon>Alphaproteobacteria</taxon>
        <taxon>Geminicoccales</taxon>
        <taxon>Geminicoccaceae</taxon>
        <taxon>Tistrella</taxon>
    </lineage>
</organism>
<dbReference type="GO" id="GO:0005737">
    <property type="term" value="C:cytoplasm"/>
    <property type="evidence" value="ECO:0007669"/>
    <property type="project" value="UniProtKB-SubCell"/>
</dbReference>
<dbReference type="NCBIfam" id="TIGR00442">
    <property type="entry name" value="hisS"/>
    <property type="match status" value="1"/>
</dbReference>
<evidence type="ECO:0000259" key="12">
    <source>
        <dbReference type="PROSITE" id="PS50862"/>
    </source>
</evidence>
<accession>I3THI0</accession>
<dbReference type="SUPFAM" id="SSF52954">
    <property type="entry name" value="Class II aaRS ABD-related"/>
    <property type="match status" value="1"/>
</dbReference>
<dbReference type="GO" id="GO:0005524">
    <property type="term" value="F:ATP binding"/>
    <property type="evidence" value="ECO:0007669"/>
    <property type="project" value="UniProtKB-UniRule"/>
</dbReference>
<evidence type="ECO:0000256" key="10">
    <source>
        <dbReference type="HAMAP-Rule" id="MF_00127"/>
    </source>
</evidence>
<dbReference type="EMBL" id="CP003236">
    <property type="protein sequence ID" value="AFK52218.1"/>
    <property type="molecule type" value="Genomic_DNA"/>
</dbReference>
<feature type="binding site" evidence="11">
    <location>
        <position position="130"/>
    </location>
    <ligand>
        <name>L-histidine</name>
        <dbReference type="ChEBI" id="CHEBI:57595"/>
    </ligand>
</feature>
<name>I3THI0_TISMK</name>
<protein>
    <recommendedName>
        <fullName evidence="10">Histidine--tRNA ligase</fullName>
        <ecNumber evidence="10">6.1.1.21</ecNumber>
    </recommendedName>
    <alternativeName>
        <fullName evidence="10">Histidyl-tRNA synthetase</fullName>
        <shortName evidence="10">HisRS</shortName>
    </alternativeName>
</protein>
<dbReference type="PANTHER" id="PTHR43707">
    <property type="entry name" value="HISTIDYL-TRNA SYNTHETASE"/>
    <property type="match status" value="1"/>
</dbReference>
<keyword evidence="14" id="KW-1185">Reference proteome</keyword>
<evidence type="ECO:0000256" key="3">
    <source>
        <dbReference type="ARBA" id="ARBA00022490"/>
    </source>
</evidence>
<dbReference type="Pfam" id="PF03129">
    <property type="entry name" value="HGTP_anticodon"/>
    <property type="match status" value="1"/>
</dbReference>
<keyword evidence="4 10" id="KW-0436">Ligase</keyword>
<reference evidence="13 14" key="1">
    <citation type="journal article" date="2012" name="J. Am. Chem. Soc.">
        <title>Bacterial biosynthesis and maturation of the didemnin anti-cancer agents.</title>
        <authorList>
            <person name="Xu Y."/>
            <person name="Kersten R.D."/>
            <person name="Nam S.J."/>
            <person name="Lu L."/>
            <person name="Al-Suwailem A.M."/>
            <person name="Zheng H."/>
            <person name="Fenical W."/>
            <person name="Dorrestein P.C."/>
            <person name="Moore B.S."/>
            <person name="Qian P.Y."/>
        </authorList>
    </citation>
    <scope>NUCLEOTIDE SEQUENCE [LARGE SCALE GENOMIC DNA]</scope>
    <source>
        <strain evidence="13 14">KA081020-065</strain>
    </source>
</reference>
<evidence type="ECO:0000256" key="1">
    <source>
        <dbReference type="ARBA" id="ARBA00008226"/>
    </source>
</evidence>
<dbReference type="Pfam" id="PF13393">
    <property type="entry name" value="tRNA-synt_His"/>
    <property type="match status" value="1"/>
</dbReference>
<dbReference type="Proteomes" id="UP000005258">
    <property type="component" value="Chromosome"/>
</dbReference>
<dbReference type="InterPro" id="IPR036621">
    <property type="entry name" value="Anticodon-bd_dom_sf"/>
</dbReference>
<keyword evidence="8 10" id="KW-0030">Aminoacyl-tRNA synthetase</keyword>
<dbReference type="HAMAP" id="MF_00127">
    <property type="entry name" value="His_tRNA_synth"/>
    <property type="match status" value="1"/>
</dbReference>
<feature type="domain" description="Aminoacyl-transfer RNA synthetases class-II family profile" evidence="12">
    <location>
        <begin position="1"/>
        <end position="324"/>
    </location>
</feature>
<dbReference type="SUPFAM" id="SSF55681">
    <property type="entry name" value="Class II aaRS and biotin synthetases"/>
    <property type="match status" value="1"/>
</dbReference>
<evidence type="ECO:0000256" key="9">
    <source>
        <dbReference type="ARBA" id="ARBA00047639"/>
    </source>
</evidence>
<dbReference type="HOGENOM" id="CLU_025113_1_0_5"/>
<feature type="binding site" evidence="11">
    <location>
        <begin position="262"/>
        <end position="263"/>
    </location>
    <ligand>
        <name>L-histidine</name>
        <dbReference type="ChEBI" id="CHEBI:57595"/>
    </ligand>
</feature>
<feature type="binding site" evidence="11">
    <location>
        <position position="258"/>
    </location>
    <ligand>
        <name>L-histidine</name>
        <dbReference type="ChEBI" id="CHEBI:57595"/>
    </ligand>
</feature>
<dbReference type="InterPro" id="IPR004154">
    <property type="entry name" value="Anticodon-bd"/>
</dbReference>
<dbReference type="EC" id="6.1.1.21" evidence="10"/>